<sequence>MIRVYFAVILVFLLSGCSTTKPAVTEYKLSLKTLKHSTDSKGCIDKSLKVSQAFSSSSLMSLQMNYVLDGHKIYAFSQAQWNNSPNQEVSSQVVKALRDSKLFKNVQNSKSRSRGDLILEINIEDFMQYYSKDLDKSDASVGISLTLIDSISSEVISTKTFSAKKETSSPDASGGVKGLDAALTNVLEQGLDFLNEVCK</sequence>
<keyword evidence="4" id="KW-1185">Reference proteome</keyword>
<dbReference type="InterPro" id="IPR005586">
    <property type="entry name" value="ABC_trans_aux"/>
</dbReference>
<organism evidence="3 4">
    <name type="scientific">Sulfurimonas gotlandica (strain DSM 19862 / JCM 16533 / GD1)</name>
    <dbReference type="NCBI Taxonomy" id="929558"/>
    <lineage>
        <taxon>Bacteria</taxon>
        <taxon>Pseudomonadati</taxon>
        <taxon>Campylobacterota</taxon>
        <taxon>Epsilonproteobacteria</taxon>
        <taxon>Campylobacterales</taxon>
        <taxon>Sulfurimonadaceae</taxon>
        <taxon>Sulfurimonas</taxon>
    </lineage>
</organism>
<dbReference type="OrthoDB" id="5333989at2"/>
<reference evidence="3 4" key="1">
    <citation type="journal article" date="2012" name="Proc. Natl. Acad. Sci. U.S.A.">
        <title>Genome and physiology of a model Epsilonproteobacterium responsible for sulfide detoxification in marine oxygen depletion zones.</title>
        <authorList>
            <person name="Grote J."/>
            <person name="Schott T."/>
            <person name="Bruckner C.G."/>
            <person name="Glockner F.O."/>
            <person name="Jost G."/>
            <person name="Teeling H."/>
            <person name="Labrenz M."/>
            <person name="Jurgens K."/>
        </authorList>
    </citation>
    <scope>NUCLEOTIDE SEQUENCE [LARGE SCALE GENOMIC DNA]</scope>
    <source>
        <strain evidence="3 4">GD1</strain>
    </source>
</reference>
<dbReference type="SUPFAM" id="SSF159594">
    <property type="entry name" value="XCC0632-like"/>
    <property type="match status" value="1"/>
</dbReference>
<dbReference type="EMBL" id="AFRZ01000001">
    <property type="protein sequence ID" value="EHP29126.1"/>
    <property type="molecule type" value="Genomic_DNA"/>
</dbReference>
<dbReference type="Pfam" id="PF03886">
    <property type="entry name" value="ABC_trans_aux"/>
    <property type="match status" value="1"/>
</dbReference>
<dbReference type="Gene3D" id="3.40.50.10610">
    <property type="entry name" value="ABC-type transport auxiliary lipoprotein component"/>
    <property type="match status" value="1"/>
</dbReference>
<dbReference type="Proteomes" id="UP000006431">
    <property type="component" value="Unassembled WGS sequence"/>
</dbReference>
<gene>
    <name evidence="3" type="ORF">SMGD1_0599</name>
</gene>
<evidence type="ECO:0000256" key="1">
    <source>
        <dbReference type="SAM" id="SignalP"/>
    </source>
</evidence>
<comment type="caution">
    <text evidence="3">The sequence shown here is derived from an EMBL/GenBank/DDBJ whole genome shotgun (WGS) entry which is preliminary data.</text>
</comment>
<feature type="domain" description="ABC-type transport auxiliary lipoprotein component" evidence="2">
    <location>
        <begin position="56"/>
        <end position="189"/>
    </location>
</feature>
<dbReference type="STRING" id="929558.SMGD1_0599"/>
<feature type="signal peptide" evidence="1">
    <location>
        <begin position="1"/>
        <end position="23"/>
    </location>
</feature>
<proteinExistence type="predicted"/>
<feature type="chain" id="PRO_5003550297" description="ABC-type transport auxiliary lipoprotein component domain-containing protein" evidence="1">
    <location>
        <begin position="24"/>
        <end position="199"/>
    </location>
</feature>
<protein>
    <recommendedName>
        <fullName evidence="2">ABC-type transport auxiliary lipoprotein component domain-containing protein</fullName>
    </recommendedName>
</protein>
<dbReference type="AlphaFoldDB" id="H1FVS8"/>
<name>H1FVS8_SULGG</name>
<dbReference type="RefSeq" id="WP_008340596.1">
    <property type="nucleotide sequence ID" value="NZ_AFRZ01000001.1"/>
</dbReference>
<evidence type="ECO:0000259" key="2">
    <source>
        <dbReference type="Pfam" id="PF03886"/>
    </source>
</evidence>
<dbReference type="PATRIC" id="fig|929558.5.peg.598"/>
<dbReference type="eggNOG" id="COG3218">
    <property type="taxonomic scope" value="Bacteria"/>
</dbReference>
<dbReference type="PROSITE" id="PS51257">
    <property type="entry name" value="PROKAR_LIPOPROTEIN"/>
    <property type="match status" value="1"/>
</dbReference>
<evidence type="ECO:0000313" key="3">
    <source>
        <dbReference type="EMBL" id="EHP29126.1"/>
    </source>
</evidence>
<evidence type="ECO:0000313" key="4">
    <source>
        <dbReference type="Proteomes" id="UP000006431"/>
    </source>
</evidence>
<dbReference type="HOGENOM" id="CLU_1336940_0_0_7"/>
<accession>H1FVS8</accession>
<keyword evidence="1" id="KW-0732">Signal</keyword>